<accession>A0ABU6KGF6</accession>
<gene>
    <name evidence="1" type="ORF">QGM71_11780</name>
</gene>
<comment type="caution">
    <text evidence="1">The sequence shown here is derived from an EMBL/GenBank/DDBJ whole genome shotgun (WGS) entry which is preliminary data.</text>
</comment>
<dbReference type="Proteomes" id="UP001335737">
    <property type="component" value="Unassembled WGS sequence"/>
</dbReference>
<name>A0ABU6KGF6_9BACI</name>
<evidence type="ECO:0000313" key="1">
    <source>
        <dbReference type="EMBL" id="MEC5424173.1"/>
    </source>
</evidence>
<dbReference type="EMBL" id="JARZFX010000005">
    <property type="protein sequence ID" value="MEC5424173.1"/>
    <property type="molecule type" value="Genomic_DNA"/>
</dbReference>
<organism evidence="1 2">
    <name type="scientific">Virgibacillus tibetensis</name>
    <dbReference type="NCBI Taxonomy" id="3042313"/>
    <lineage>
        <taxon>Bacteria</taxon>
        <taxon>Bacillati</taxon>
        <taxon>Bacillota</taxon>
        <taxon>Bacilli</taxon>
        <taxon>Bacillales</taxon>
        <taxon>Bacillaceae</taxon>
        <taxon>Virgibacillus</taxon>
    </lineage>
</organism>
<evidence type="ECO:0000313" key="2">
    <source>
        <dbReference type="Proteomes" id="UP001335737"/>
    </source>
</evidence>
<protein>
    <submittedName>
        <fullName evidence="1">YtxH domain-containing protein</fullName>
    </submittedName>
</protein>
<keyword evidence="2" id="KW-1185">Reference proteome</keyword>
<proteinExistence type="predicted"/>
<reference evidence="1 2" key="1">
    <citation type="journal article" date="2024" name="Int. J. Syst. Evol. Microbiol.">
        <title>Virgibacillus tibetensis sp. nov., isolated from salt lake on the Tibetan Plateau of China.</title>
        <authorList>
            <person name="Phurbu D."/>
            <person name="Liu Z.-X."/>
            <person name="Wang R."/>
            <person name="Zheng Y.-Y."/>
            <person name="Liu H.-C."/>
            <person name="Zhou Y.-G."/>
            <person name="Yu Y.-J."/>
            <person name="Li A.-H."/>
        </authorList>
    </citation>
    <scope>NUCLEOTIDE SEQUENCE [LARGE SCALE GENOMIC DNA]</scope>
    <source>
        <strain evidence="1 2">C22-A2</strain>
    </source>
</reference>
<dbReference type="RefSeq" id="WP_327607741.1">
    <property type="nucleotide sequence ID" value="NZ_JARZFX010000005.1"/>
</dbReference>
<sequence>MGKRKLVLGILAGAVVGGLTTLYDRETRAYTRYKLSTMRSRSKYLIKNPSKAVHNMRTTFDTLNQNFTSGVESVINVLEQVEETFEKVTNKNEGSRID</sequence>